<dbReference type="InterPro" id="IPR057290">
    <property type="entry name" value="CHX17_C"/>
</dbReference>
<dbReference type="GO" id="GO:0016020">
    <property type="term" value="C:membrane"/>
    <property type="evidence" value="ECO:0007669"/>
    <property type="project" value="UniProtKB-SubCell"/>
</dbReference>
<feature type="transmembrane region" description="Helical" evidence="10">
    <location>
        <begin position="416"/>
        <end position="436"/>
    </location>
</feature>
<dbReference type="Pfam" id="PF00999">
    <property type="entry name" value="Na_H_Exchanger"/>
    <property type="match status" value="1"/>
</dbReference>
<reference evidence="14" key="1">
    <citation type="journal article" date="2019" name="Database">
        <title>The radish genome database (RadishGD): an integrated information resource for radish genomics.</title>
        <authorList>
            <person name="Yu H.J."/>
            <person name="Baek S."/>
            <person name="Lee Y.J."/>
            <person name="Cho A."/>
            <person name="Mun J.H."/>
        </authorList>
    </citation>
    <scope>NUCLEOTIDE SEQUENCE [LARGE SCALE GENOMIC DNA]</scope>
    <source>
        <strain evidence="14">cv. WK10039</strain>
    </source>
</reference>
<dbReference type="GeneID" id="108841088"/>
<dbReference type="PANTHER" id="PTHR32468">
    <property type="entry name" value="CATION/H + ANTIPORTER"/>
    <property type="match status" value="1"/>
</dbReference>
<feature type="domain" description="Cation/H(+) antiporter central" evidence="12">
    <location>
        <begin position="524"/>
        <end position="656"/>
    </location>
</feature>
<dbReference type="GO" id="GO:0006813">
    <property type="term" value="P:potassium ion transport"/>
    <property type="evidence" value="ECO:0007669"/>
    <property type="project" value="UniProtKB-KW"/>
</dbReference>
<feature type="transmembrane region" description="Helical" evidence="10">
    <location>
        <begin position="221"/>
        <end position="243"/>
    </location>
</feature>
<dbReference type="Pfam" id="PF23259">
    <property type="entry name" value="CHX17_C"/>
    <property type="match status" value="1"/>
</dbReference>
<dbReference type="OrthoDB" id="1938353at2759"/>
<feature type="domain" description="Cation/H+ exchanger transmembrane" evidence="11">
    <location>
        <begin position="68"/>
        <end position="466"/>
    </location>
</feature>
<evidence type="ECO:0000259" key="11">
    <source>
        <dbReference type="Pfam" id="PF00999"/>
    </source>
</evidence>
<organism evidence="14 15">
    <name type="scientific">Raphanus sativus</name>
    <name type="common">Radish</name>
    <name type="synonym">Raphanus raphanistrum var. sativus</name>
    <dbReference type="NCBI Taxonomy" id="3726"/>
    <lineage>
        <taxon>Eukaryota</taxon>
        <taxon>Viridiplantae</taxon>
        <taxon>Streptophyta</taxon>
        <taxon>Embryophyta</taxon>
        <taxon>Tracheophyta</taxon>
        <taxon>Spermatophyta</taxon>
        <taxon>Magnoliopsida</taxon>
        <taxon>eudicotyledons</taxon>
        <taxon>Gunneridae</taxon>
        <taxon>Pentapetalae</taxon>
        <taxon>rosids</taxon>
        <taxon>malvids</taxon>
        <taxon>Brassicales</taxon>
        <taxon>Brassicaceae</taxon>
        <taxon>Brassiceae</taxon>
        <taxon>Raphanus</taxon>
    </lineage>
</organism>
<keyword evidence="4 10" id="KW-0812">Transmembrane</keyword>
<accession>A0A6J0MBC4</accession>
<evidence type="ECO:0000256" key="3">
    <source>
        <dbReference type="ARBA" id="ARBA00022538"/>
    </source>
</evidence>
<evidence type="ECO:0000256" key="7">
    <source>
        <dbReference type="ARBA" id="ARBA00023065"/>
    </source>
</evidence>
<dbReference type="InterPro" id="IPR038770">
    <property type="entry name" value="Na+/solute_symporter_sf"/>
</dbReference>
<keyword evidence="14" id="KW-1185">Reference proteome</keyword>
<evidence type="ECO:0000313" key="15">
    <source>
        <dbReference type="RefSeq" id="XP_018469369.2"/>
    </source>
</evidence>
<evidence type="ECO:0000256" key="10">
    <source>
        <dbReference type="SAM" id="Phobius"/>
    </source>
</evidence>
<keyword evidence="3" id="KW-0633">Potassium transport</keyword>
<gene>
    <name evidence="15" type="primary">LOC108841088</name>
</gene>
<dbReference type="PANTHER" id="PTHR32468:SF17">
    <property type="entry name" value="CATION_H(+) ANTIPORTER 4"/>
    <property type="match status" value="1"/>
</dbReference>
<dbReference type="KEGG" id="rsz:108841088"/>
<dbReference type="GO" id="GO:0015297">
    <property type="term" value="F:antiporter activity"/>
    <property type="evidence" value="ECO:0007669"/>
    <property type="project" value="InterPro"/>
</dbReference>
<name>A0A6J0MBC4_RAPSA</name>
<sequence length="817" mass="92430">MEFGDDRSLYLRDTWREANTICGVLPMNPSSNGIWPSTKLQDPKANIEFWNYMFPHVEIIFLIVTLLWQFFHFFFKRLGMIRFTSHMLTGILLSKSFMKENTPARNFFSTRDYKDTLFGLVGACSYMMFWFLMGVKMDLGLVRNTGKKAIAIGLSSVLLSITVCSLIFFIILRDVGTKKGEPVMNFFEIIFIYSIQCLSSFPVIGNLLFELRLQNSELGRLAMSSAVVSDFSTSVLSAVLVFLKELREEKTRLGSIFVGDVVVGNRPMKRAATVVVFVCFAIYVFRPLMFVIINRTPSGRPVKKFYIYLIIILVFGSAVLADWCKQSIFIGPFILGLAVPHGPPLGAAIVQKFESAVFGTFLPFFVATSAEEFDTSMLQSWTDFRSIFIIVFVSFVVKFALTTLPALLYRMPATDCLALSLIMSFKGIFEFGAYAFGFQRGSIRPVTFTFLSLYILLNSAIIPPILRRIYDPSRIYAGYEKRNMLHMKPNSELRILSCIYRTDDIHPMINLLEATFPSRESPVATYVLHLMELIGRATPVFISHRLQTRKNEDTSYNSESVIASFDQFHKDFFGSVFVSTYTAISVPKTMHGDICMLALNNTTSVIILPFHQFWSADGSAIVSDNIMIRKLNKSVLDLSPCSVGIFIYRSNNGRRSIRATAANFSSYQICMLFLGGKDDREALTLAKRMARNSRIKITVLCLVSSEQKAKQVTDWDRMLDLELLRDVKSNVLDGVNIIYSEQVVDDASQTSKLLKSIANEYDLFIVGREKERKSVFTEGLGEWSEFEELGVVGDLLASQDLKCQASVLVIQQQPQMI</sequence>
<comment type="similarity">
    <text evidence="9">Belongs to the monovalent cation:proton antiporter 2 (CPA2) transporter (TC 2.A.37) family. CHX (TC 2.A.37.4) subfamily.</text>
</comment>
<keyword evidence="8 10" id="KW-0472">Membrane</keyword>
<keyword evidence="2" id="KW-0813">Transport</keyword>
<reference evidence="15" key="2">
    <citation type="submission" date="2025-08" db="UniProtKB">
        <authorList>
            <consortium name="RefSeq"/>
        </authorList>
    </citation>
    <scope>IDENTIFICATION</scope>
    <source>
        <tissue evidence="15">Leaf</tissue>
    </source>
</reference>
<dbReference type="InterPro" id="IPR057291">
    <property type="entry name" value="CHX17_2nd"/>
</dbReference>
<dbReference type="AlphaFoldDB" id="A0A6J0MBC4"/>
<evidence type="ECO:0000256" key="9">
    <source>
        <dbReference type="ARBA" id="ARBA00038341"/>
    </source>
</evidence>
<comment type="subcellular location">
    <subcellularLocation>
        <location evidence="1">Membrane</location>
        <topology evidence="1">Multi-pass membrane protein</topology>
    </subcellularLocation>
</comment>
<dbReference type="GO" id="GO:0012505">
    <property type="term" value="C:endomembrane system"/>
    <property type="evidence" value="ECO:0007669"/>
    <property type="project" value="TreeGrafter"/>
</dbReference>
<keyword evidence="5" id="KW-0630">Potassium</keyword>
<evidence type="ECO:0000256" key="2">
    <source>
        <dbReference type="ARBA" id="ARBA00022448"/>
    </source>
</evidence>
<evidence type="ECO:0000256" key="1">
    <source>
        <dbReference type="ARBA" id="ARBA00004141"/>
    </source>
</evidence>
<dbReference type="RefSeq" id="XP_018469369.2">
    <property type="nucleotide sequence ID" value="XM_018613867.2"/>
</dbReference>
<protein>
    <submittedName>
        <fullName evidence="15">Cation/H(+) antiporter 4</fullName>
    </submittedName>
</protein>
<evidence type="ECO:0000259" key="13">
    <source>
        <dbReference type="Pfam" id="PF23259"/>
    </source>
</evidence>
<dbReference type="Pfam" id="PF23256">
    <property type="entry name" value="CHX17_2nd"/>
    <property type="match status" value="1"/>
</dbReference>
<evidence type="ECO:0000259" key="12">
    <source>
        <dbReference type="Pfam" id="PF23256"/>
    </source>
</evidence>
<feature type="transmembrane region" description="Helical" evidence="10">
    <location>
        <begin position="274"/>
        <end position="293"/>
    </location>
</feature>
<dbReference type="Proteomes" id="UP000504610">
    <property type="component" value="Chromosome 2"/>
</dbReference>
<dbReference type="GO" id="GO:1902600">
    <property type="term" value="P:proton transmembrane transport"/>
    <property type="evidence" value="ECO:0007669"/>
    <property type="project" value="InterPro"/>
</dbReference>
<feature type="transmembrane region" description="Helical" evidence="10">
    <location>
        <begin position="117"/>
        <end position="137"/>
    </location>
</feature>
<dbReference type="GO" id="GO:0006885">
    <property type="term" value="P:regulation of pH"/>
    <property type="evidence" value="ECO:0007669"/>
    <property type="project" value="TreeGrafter"/>
</dbReference>
<feature type="transmembrane region" description="Helical" evidence="10">
    <location>
        <begin position="149"/>
        <end position="172"/>
    </location>
</feature>
<proteinExistence type="inferred from homology"/>
<feature type="domain" description="Cation/H(+) antiporter C-terminal" evidence="13">
    <location>
        <begin position="668"/>
        <end position="812"/>
    </location>
</feature>
<evidence type="ECO:0000313" key="14">
    <source>
        <dbReference type="Proteomes" id="UP000504610"/>
    </source>
</evidence>
<feature type="transmembrane region" description="Helical" evidence="10">
    <location>
        <begin position="387"/>
        <end position="409"/>
    </location>
</feature>
<dbReference type="InterPro" id="IPR006153">
    <property type="entry name" value="Cation/H_exchanger_TM"/>
</dbReference>
<feature type="transmembrane region" description="Helical" evidence="10">
    <location>
        <begin position="305"/>
        <end position="324"/>
    </location>
</feature>
<evidence type="ECO:0000256" key="5">
    <source>
        <dbReference type="ARBA" id="ARBA00022958"/>
    </source>
</evidence>
<feature type="transmembrane region" description="Helical" evidence="10">
    <location>
        <begin position="184"/>
        <end position="209"/>
    </location>
</feature>
<dbReference type="Gene3D" id="1.20.1530.20">
    <property type="match status" value="1"/>
</dbReference>
<evidence type="ECO:0000256" key="4">
    <source>
        <dbReference type="ARBA" id="ARBA00022692"/>
    </source>
</evidence>
<keyword evidence="7" id="KW-0406">Ion transport</keyword>
<dbReference type="InterPro" id="IPR050794">
    <property type="entry name" value="CPA2_transporter"/>
</dbReference>
<keyword evidence="6 10" id="KW-1133">Transmembrane helix</keyword>
<evidence type="ECO:0000256" key="8">
    <source>
        <dbReference type="ARBA" id="ARBA00023136"/>
    </source>
</evidence>
<evidence type="ECO:0000256" key="6">
    <source>
        <dbReference type="ARBA" id="ARBA00022989"/>
    </source>
</evidence>
<feature type="transmembrane region" description="Helical" evidence="10">
    <location>
        <begin position="53"/>
        <end position="75"/>
    </location>
</feature>